<dbReference type="HOGENOM" id="CLU_2111739_0_0_1"/>
<dbReference type="AlphaFoldDB" id="A7SSJ8"/>
<name>A7SSJ8_NEMVE</name>
<dbReference type="InParanoid" id="A7SSJ8"/>
<dbReference type="PANTHER" id="PTHR10974">
    <property type="entry name" value="FI08016P-RELATED"/>
    <property type="match status" value="1"/>
</dbReference>
<dbReference type="Proteomes" id="UP000001593">
    <property type="component" value="Unassembled WGS sequence"/>
</dbReference>
<keyword evidence="2" id="KW-1185">Reference proteome</keyword>
<accession>A7SSJ8</accession>
<gene>
    <name evidence="1" type="ORF">NEMVEDRAFT_v1g216790</name>
</gene>
<protein>
    <submittedName>
        <fullName evidence="1">Uncharacterized protein</fullName>
    </submittedName>
</protein>
<dbReference type="PANTHER" id="PTHR10974:SF1">
    <property type="entry name" value="FI08016P-RELATED"/>
    <property type="match status" value="1"/>
</dbReference>
<dbReference type="PhylomeDB" id="A7SSJ8"/>
<proteinExistence type="predicted"/>
<dbReference type="EMBL" id="DS469778">
    <property type="protein sequence ID" value="EDO33316.1"/>
    <property type="molecule type" value="Genomic_DNA"/>
</dbReference>
<evidence type="ECO:0000313" key="2">
    <source>
        <dbReference type="Proteomes" id="UP000001593"/>
    </source>
</evidence>
<evidence type="ECO:0000313" key="1">
    <source>
        <dbReference type="EMBL" id="EDO33316.1"/>
    </source>
</evidence>
<dbReference type="InterPro" id="IPR004245">
    <property type="entry name" value="DUF229"/>
</dbReference>
<dbReference type="Pfam" id="PF02995">
    <property type="entry name" value="DUF229"/>
    <property type="match status" value="1"/>
</dbReference>
<reference evidence="1 2" key="1">
    <citation type="journal article" date="2007" name="Science">
        <title>Sea anemone genome reveals ancestral eumetazoan gene repertoire and genomic organization.</title>
        <authorList>
            <person name="Putnam N.H."/>
            <person name="Srivastava M."/>
            <person name="Hellsten U."/>
            <person name="Dirks B."/>
            <person name="Chapman J."/>
            <person name="Salamov A."/>
            <person name="Terry A."/>
            <person name="Shapiro H."/>
            <person name="Lindquist E."/>
            <person name="Kapitonov V.V."/>
            <person name="Jurka J."/>
            <person name="Genikhovich G."/>
            <person name="Grigoriev I.V."/>
            <person name="Lucas S.M."/>
            <person name="Steele R.E."/>
            <person name="Finnerty J.R."/>
            <person name="Technau U."/>
            <person name="Martindale M.Q."/>
            <person name="Rokhsar D.S."/>
        </authorList>
    </citation>
    <scope>NUCLEOTIDE SEQUENCE [LARGE SCALE GENOMIC DNA]</scope>
    <source>
        <strain evidence="2">CH2 X CH6</strain>
    </source>
</reference>
<sequence length="115" mass="12555">MEPTGDIKQVASRFCLHKHYNCILDAGIPVSVCMIMIDSFSAANFHRKMPKGVDYFKTLPTVFLKANIIVGDGTTAQVTAMVTGIAEVEQLEARRKMANAKPVDECVFCSGTLSL</sequence>
<organism evidence="1 2">
    <name type="scientific">Nematostella vectensis</name>
    <name type="common">Starlet sea anemone</name>
    <dbReference type="NCBI Taxonomy" id="45351"/>
    <lineage>
        <taxon>Eukaryota</taxon>
        <taxon>Metazoa</taxon>
        <taxon>Cnidaria</taxon>
        <taxon>Anthozoa</taxon>
        <taxon>Hexacorallia</taxon>
        <taxon>Actiniaria</taxon>
        <taxon>Edwardsiidae</taxon>
        <taxon>Nematostella</taxon>
    </lineage>
</organism>